<feature type="transmembrane region" description="Helical" evidence="1">
    <location>
        <begin position="20"/>
        <end position="40"/>
    </location>
</feature>
<proteinExistence type="predicted"/>
<dbReference type="Proteomes" id="UP000216147">
    <property type="component" value="Unassembled WGS sequence"/>
</dbReference>
<dbReference type="Pfam" id="PF11739">
    <property type="entry name" value="YdbH-like"/>
    <property type="match status" value="1"/>
</dbReference>
<evidence type="ECO:0000313" key="2">
    <source>
        <dbReference type="EMBL" id="OYX55322.1"/>
    </source>
</evidence>
<dbReference type="AlphaFoldDB" id="A0A258HG57"/>
<gene>
    <name evidence="2" type="ORF">B7Y86_13410</name>
</gene>
<keyword evidence="1" id="KW-1133">Transmembrane helix</keyword>
<sequence length="1058" mass="108924">MSDTPPERKRQGGLRLGRAIGIGLAIGLIVLSLLAAVIWLNRRAAAREMLVGWLDQRGIQADVEIERLELNGFVGSVRIGDQTNPDVTIQRVEVDYALGLPWSSTGLGVTPSRIRLVRPVARATWKDGELSFGSLDPLIEEFIGKPPRPDSRGPVVIVETGRLRLDTEYGPLSLLADARIDDGKLMRLAARMPAASLKSGAIEARGLGGSLDLTTTGDRVALNVDLGAEGFAAPGLSAEGARLSGTAELPYPDLKARRGGGRATVDLTLSGGRLSIGDAATAGAVLTLIADGQVSGWIETLAFNGTASTRLRAASVSAPGLSARSAEGSATEARVTLQQGADGLSWSVEGPARLSAASGQAGDLVLGGAEAASSRLALSGAAGAVEASGPLSARLSRATFGALVLNQASGRFALDFASGRATALVMTGALASARGAWPLFGPVAADDVPELAEMKRALGAFALDIPALRLTSGDAGLAVTLPRAARLTPANGGALTISPVATPIFVARPGERGGGALNVVATRGQGLPEATFVVPNWRLTAGGFEATLAGRAALDFGLARGLNVQTRGVLATNAGRLTYVASDCLTFTAERLELEENDVMDLSGGLCASGGPLVVSQDGRWRAGGRLTDVAASAPFLAMGFSAIQGTAFATGSKAGLGLEAVIASADVEDATRPRRFNPVTASGSATLAEERWTGVFDLARNDIVLGKLTLAHDGTTGEGGIVIDAPSLTFAGGGLQPADLSPLAADFVQSPATGTAAFSGRLNWSDDLPEGTSSGRLVIPGLDFVSPAGAVKGLSGTIDFTNLAPLTTASDQSLRIATLESVADFTELDLTFSLDKAAISVAGGEIRAAGGTVRVEPFSVPLDRRPFSGVIVLDRVQLGELIAGAGFGDRVKLDAVVSGRLPFTSDPDAGVRITGGTLYAAQPGRLAIAREALSDLEAGGGGDVPPNTVEDLAYQAMENLAFDSLTADLESQDEGRLGVRFHIMGRHDPPQRQELRLSLSELISREFLNRTLPLPSGTGINLTLDTTLNLNQLVSDLLAVNRARNGDPDPESGPEQP</sequence>
<comment type="caution">
    <text evidence="2">The sequence shown here is derived from an EMBL/GenBank/DDBJ whole genome shotgun (WGS) entry which is preliminary data.</text>
</comment>
<organism evidence="2 3">
    <name type="scientific">Brevundimonas subvibrioides</name>
    <dbReference type="NCBI Taxonomy" id="74313"/>
    <lineage>
        <taxon>Bacteria</taxon>
        <taxon>Pseudomonadati</taxon>
        <taxon>Pseudomonadota</taxon>
        <taxon>Alphaproteobacteria</taxon>
        <taxon>Caulobacterales</taxon>
        <taxon>Caulobacteraceae</taxon>
        <taxon>Brevundimonas</taxon>
    </lineage>
</organism>
<evidence type="ECO:0000256" key="1">
    <source>
        <dbReference type="SAM" id="Phobius"/>
    </source>
</evidence>
<evidence type="ECO:0000313" key="3">
    <source>
        <dbReference type="Proteomes" id="UP000216147"/>
    </source>
</evidence>
<name>A0A258HG57_9CAUL</name>
<keyword evidence="1" id="KW-0812">Transmembrane</keyword>
<accession>A0A258HG57</accession>
<protein>
    <submittedName>
        <fullName evidence="2">C4-dicarboxylate ABC transporter</fullName>
    </submittedName>
</protein>
<dbReference type="EMBL" id="NCEQ01000014">
    <property type="protein sequence ID" value="OYX55322.1"/>
    <property type="molecule type" value="Genomic_DNA"/>
</dbReference>
<dbReference type="InterPro" id="IPR021730">
    <property type="entry name" value="YdbH"/>
</dbReference>
<reference evidence="2 3" key="1">
    <citation type="submission" date="2017-03" db="EMBL/GenBank/DDBJ databases">
        <title>Lifting the veil on microbial sulfur biogeochemistry in mining wastewaters.</title>
        <authorList>
            <person name="Kantor R.S."/>
            <person name="Colenbrander Nelson T."/>
            <person name="Marshall S."/>
            <person name="Bennett D."/>
            <person name="Apte S."/>
            <person name="Camacho D."/>
            <person name="Thomas B.C."/>
            <person name="Warren L.A."/>
            <person name="Banfield J.F."/>
        </authorList>
    </citation>
    <scope>NUCLEOTIDE SEQUENCE [LARGE SCALE GENOMIC DNA]</scope>
    <source>
        <strain evidence="2">32-68-21</strain>
    </source>
</reference>
<keyword evidence="1" id="KW-0472">Membrane</keyword>